<proteinExistence type="predicted"/>
<evidence type="ECO:0000313" key="2">
    <source>
        <dbReference type="EMBL" id="MFA1772498.1"/>
    </source>
</evidence>
<dbReference type="RefSeq" id="WP_149099986.1">
    <property type="nucleotide sequence ID" value="NZ_BMMG01000007.1"/>
</dbReference>
<evidence type="ECO:0000313" key="4">
    <source>
        <dbReference type="Proteomes" id="UP001570846"/>
    </source>
</evidence>
<dbReference type="EMBL" id="JBGOGF010000007">
    <property type="protein sequence ID" value="MFA1772498.1"/>
    <property type="molecule type" value="Genomic_DNA"/>
</dbReference>
<sequence>MSENLFPEMQHLPGLPLTKTTRLGQVQFFHFGKAHIMNASGLVLDVGAWTLEVACHWHLEEAGAVIIRFEDVEIPKDAQALADPAFDPQVPGSNLRDRKLQELVRGQQEPIRVWQITASPEGDLTITLEGNRLLHIQPSQGILEDTAIFWRLFSNPQPSEAVGFGPDGVERT</sequence>
<gene>
    <name evidence="2" type="ORF">ACD591_14450</name>
    <name evidence="1" type="ORF">FOE74_17780</name>
</gene>
<dbReference type="Proteomes" id="UP001570846">
    <property type="component" value="Unassembled WGS sequence"/>
</dbReference>
<accession>A0A5M8Q772</accession>
<dbReference type="AlphaFoldDB" id="A0A5M8Q772"/>
<evidence type="ECO:0000313" key="1">
    <source>
        <dbReference type="EMBL" id="KAA6430958.1"/>
    </source>
</evidence>
<evidence type="ECO:0000313" key="3">
    <source>
        <dbReference type="Proteomes" id="UP000323866"/>
    </source>
</evidence>
<reference evidence="2 4" key="3">
    <citation type="submission" date="2024-08" db="EMBL/GenBank/DDBJ databases">
        <authorList>
            <person name="Wei W."/>
        </authorList>
    </citation>
    <scope>NUCLEOTIDE SEQUENCE [LARGE SCALE GENOMIC DNA]</scope>
    <source>
        <strain evidence="2 4">XU2</strain>
    </source>
</reference>
<dbReference type="Proteomes" id="UP000323866">
    <property type="component" value="Unassembled WGS sequence"/>
</dbReference>
<keyword evidence="4" id="KW-1185">Reference proteome</keyword>
<reference evidence="1 3" key="1">
    <citation type="submission" date="2019-07" db="EMBL/GenBank/DDBJ databases">
        <authorList>
            <person name="Qu J.-H."/>
        </authorList>
    </citation>
    <scope>NUCLEOTIDE SEQUENCE [LARGE SCALE GENOMIC DNA]</scope>
    <source>
        <strain evidence="1 3">MDT1-10-3</strain>
    </source>
</reference>
<reference evidence="1 3" key="2">
    <citation type="submission" date="2019-09" db="EMBL/GenBank/DDBJ databases">
        <title>A bacterium isolated from glacier soil.</title>
        <authorList>
            <person name="Liu Q."/>
        </authorList>
    </citation>
    <scope>NUCLEOTIDE SEQUENCE [LARGE SCALE GENOMIC DNA]</scope>
    <source>
        <strain evidence="1 3">MDT1-10-3</strain>
    </source>
</reference>
<protein>
    <submittedName>
        <fullName evidence="1">Uncharacterized protein</fullName>
    </submittedName>
</protein>
<dbReference type="EMBL" id="VKKZ01000024">
    <property type="protein sequence ID" value="KAA6430958.1"/>
    <property type="molecule type" value="Genomic_DNA"/>
</dbReference>
<dbReference type="OrthoDB" id="850573at2"/>
<comment type="caution">
    <text evidence="1">The sequence shown here is derived from an EMBL/GenBank/DDBJ whole genome shotgun (WGS) entry which is preliminary data.</text>
</comment>
<organism evidence="1 3">
    <name type="scientific">Rufibacter glacialis</name>
    <dbReference type="NCBI Taxonomy" id="1259555"/>
    <lineage>
        <taxon>Bacteria</taxon>
        <taxon>Pseudomonadati</taxon>
        <taxon>Bacteroidota</taxon>
        <taxon>Cytophagia</taxon>
        <taxon>Cytophagales</taxon>
        <taxon>Hymenobacteraceae</taxon>
        <taxon>Rufibacter</taxon>
    </lineage>
</organism>
<name>A0A5M8Q772_9BACT</name>